<sequence length="66" mass="7167">MRIPDEFSGRDLITVSATTFPTVNSKSSNNQNPGQLQQGRQGPPGAAVQQQRNTEDPEEEGPSNKK</sequence>
<dbReference type="Proteomes" id="UP001279734">
    <property type="component" value="Unassembled WGS sequence"/>
</dbReference>
<comment type="caution">
    <text evidence="2">The sequence shown here is derived from an EMBL/GenBank/DDBJ whole genome shotgun (WGS) entry which is preliminary data.</text>
</comment>
<gene>
    <name evidence="2" type="ORF">Nepgr_026670</name>
</gene>
<proteinExistence type="predicted"/>
<evidence type="ECO:0000313" key="3">
    <source>
        <dbReference type="Proteomes" id="UP001279734"/>
    </source>
</evidence>
<dbReference type="AlphaFoldDB" id="A0AAD3TA64"/>
<keyword evidence="3" id="KW-1185">Reference proteome</keyword>
<evidence type="ECO:0000313" key="2">
    <source>
        <dbReference type="EMBL" id="GMH24827.1"/>
    </source>
</evidence>
<accession>A0AAD3TA64</accession>
<feature type="compositionally biased region" description="Low complexity" evidence="1">
    <location>
        <begin position="29"/>
        <end position="52"/>
    </location>
</feature>
<feature type="region of interest" description="Disordered" evidence="1">
    <location>
        <begin position="17"/>
        <end position="66"/>
    </location>
</feature>
<reference evidence="2" key="1">
    <citation type="submission" date="2023-05" db="EMBL/GenBank/DDBJ databases">
        <title>Nepenthes gracilis genome sequencing.</title>
        <authorList>
            <person name="Fukushima K."/>
        </authorList>
    </citation>
    <scope>NUCLEOTIDE SEQUENCE</scope>
    <source>
        <strain evidence="2">SING2019-196</strain>
    </source>
</reference>
<organism evidence="2 3">
    <name type="scientific">Nepenthes gracilis</name>
    <name type="common">Slender pitcher plant</name>
    <dbReference type="NCBI Taxonomy" id="150966"/>
    <lineage>
        <taxon>Eukaryota</taxon>
        <taxon>Viridiplantae</taxon>
        <taxon>Streptophyta</taxon>
        <taxon>Embryophyta</taxon>
        <taxon>Tracheophyta</taxon>
        <taxon>Spermatophyta</taxon>
        <taxon>Magnoliopsida</taxon>
        <taxon>eudicotyledons</taxon>
        <taxon>Gunneridae</taxon>
        <taxon>Pentapetalae</taxon>
        <taxon>Caryophyllales</taxon>
        <taxon>Nepenthaceae</taxon>
        <taxon>Nepenthes</taxon>
    </lineage>
</organism>
<feature type="compositionally biased region" description="Acidic residues" evidence="1">
    <location>
        <begin position="56"/>
        <end position="66"/>
    </location>
</feature>
<dbReference type="EMBL" id="BSYO01000028">
    <property type="protein sequence ID" value="GMH24827.1"/>
    <property type="molecule type" value="Genomic_DNA"/>
</dbReference>
<protein>
    <submittedName>
        <fullName evidence="2">Uncharacterized protein</fullName>
    </submittedName>
</protein>
<name>A0AAD3TA64_NEPGR</name>
<feature type="compositionally biased region" description="Polar residues" evidence="1">
    <location>
        <begin position="17"/>
        <end position="28"/>
    </location>
</feature>
<evidence type="ECO:0000256" key="1">
    <source>
        <dbReference type="SAM" id="MobiDB-lite"/>
    </source>
</evidence>